<keyword evidence="1" id="KW-0812">Transmembrane</keyword>
<evidence type="ECO:0000313" key="3">
    <source>
        <dbReference type="Proteomes" id="UP000326198"/>
    </source>
</evidence>
<gene>
    <name evidence="2" type="ORF">BDV26DRAFT_260966</name>
</gene>
<name>A0A5N7BAN0_9EURO</name>
<evidence type="ECO:0000256" key="1">
    <source>
        <dbReference type="SAM" id="Phobius"/>
    </source>
</evidence>
<keyword evidence="3" id="KW-1185">Reference proteome</keyword>
<sequence>MDETPENTWDPGGWGVFHFAFVFRTNPCPIYIYIYTRLLFRRNRTHLPTTF</sequence>
<dbReference type="EMBL" id="ML736203">
    <property type="protein sequence ID" value="KAE8378819.1"/>
    <property type="molecule type" value="Genomic_DNA"/>
</dbReference>
<organism evidence="2 3">
    <name type="scientific">Aspergillus bertholletiae</name>
    <dbReference type="NCBI Taxonomy" id="1226010"/>
    <lineage>
        <taxon>Eukaryota</taxon>
        <taxon>Fungi</taxon>
        <taxon>Dikarya</taxon>
        <taxon>Ascomycota</taxon>
        <taxon>Pezizomycotina</taxon>
        <taxon>Eurotiomycetes</taxon>
        <taxon>Eurotiomycetidae</taxon>
        <taxon>Eurotiales</taxon>
        <taxon>Aspergillaceae</taxon>
        <taxon>Aspergillus</taxon>
        <taxon>Aspergillus subgen. Circumdati</taxon>
    </lineage>
</organism>
<accession>A0A5N7BAN0</accession>
<keyword evidence="1" id="KW-1133">Transmembrane helix</keyword>
<keyword evidence="1" id="KW-0472">Membrane</keyword>
<protein>
    <submittedName>
        <fullName evidence="2">Uncharacterized protein</fullName>
    </submittedName>
</protein>
<evidence type="ECO:0000313" key="2">
    <source>
        <dbReference type="EMBL" id="KAE8378819.1"/>
    </source>
</evidence>
<feature type="transmembrane region" description="Helical" evidence="1">
    <location>
        <begin position="12"/>
        <end position="34"/>
    </location>
</feature>
<reference evidence="2 3" key="1">
    <citation type="submission" date="2019-04" db="EMBL/GenBank/DDBJ databases">
        <title>Friends and foes A comparative genomics studyof 23 Aspergillus species from section Flavi.</title>
        <authorList>
            <consortium name="DOE Joint Genome Institute"/>
            <person name="Kjaerbolling I."/>
            <person name="Vesth T."/>
            <person name="Frisvad J.C."/>
            <person name="Nybo J.L."/>
            <person name="Theobald S."/>
            <person name="Kildgaard S."/>
            <person name="Isbrandt T."/>
            <person name="Kuo A."/>
            <person name="Sato A."/>
            <person name="Lyhne E.K."/>
            <person name="Kogle M.E."/>
            <person name="Wiebenga A."/>
            <person name="Kun R.S."/>
            <person name="Lubbers R.J."/>
            <person name="Makela M.R."/>
            <person name="Barry K."/>
            <person name="Chovatia M."/>
            <person name="Clum A."/>
            <person name="Daum C."/>
            <person name="Haridas S."/>
            <person name="He G."/>
            <person name="LaButti K."/>
            <person name="Lipzen A."/>
            <person name="Mondo S."/>
            <person name="Riley R."/>
            <person name="Salamov A."/>
            <person name="Simmons B.A."/>
            <person name="Magnuson J.K."/>
            <person name="Henrissat B."/>
            <person name="Mortensen U.H."/>
            <person name="Larsen T.O."/>
            <person name="Devries R.P."/>
            <person name="Grigoriev I.V."/>
            <person name="Machida M."/>
            <person name="Baker S.E."/>
            <person name="Andersen M.R."/>
        </authorList>
    </citation>
    <scope>NUCLEOTIDE SEQUENCE [LARGE SCALE GENOMIC DNA]</scope>
    <source>
        <strain evidence="2 3">IBT 29228</strain>
    </source>
</reference>
<dbReference type="Proteomes" id="UP000326198">
    <property type="component" value="Unassembled WGS sequence"/>
</dbReference>
<proteinExistence type="predicted"/>
<dbReference type="AlphaFoldDB" id="A0A5N7BAN0"/>